<feature type="transmembrane region" description="Helical" evidence="13">
    <location>
        <begin position="331"/>
        <end position="353"/>
    </location>
</feature>
<evidence type="ECO:0000256" key="5">
    <source>
        <dbReference type="ARBA" id="ARBA00022519"/>
    </source>
</evidence>
<name>H7EPM0_9SPIR</name>
<sequence>MDVFVFFRLIFIVLAVVGISLLLPLGVAVACGENSVVPSFLIPMIVSVALGLFFFFAGKKKTVRFSTRSVFLFVASAWIFISLFGSVPLLMSGEFASFSDAFFESCSGFTTTGATVLSDIERLPRSLNLWRCEMHWLGGMGIIALTVALLPLLGVGGFNLIKAESTGPEKGKITPKMANTAEMLWILYGSLTLLLALALKICGMDAIDCISYAFSTLGTGGFATRNASVASYGSAPIEIVCTVFMFLAGVNFSLYFYIVTGKFSEVRRNTELKAYLVICLVFSILIAVFLVPQFGGFFSALRYSAFQVASIVSSTGYMTSDYLSWSPPAQFVIFALFFVGGCSGSTAGGFKVVRWCILAKQCRNEMMKMLHPHGVFSIRLNGSAGRNDLVFTIGSFVFVYFGLVVFTTFLGTLGHLDVLTSFTASLSMVGNIGPAFGSLGPADNYGVLPPALKFWYCFAMIAGRLELYNLLILFLPEFWRK</sequence>
<keyword evidence="10" id="KW-0406">Ion transport</keyword>
<keyword evidence="15" id="KW-1185">Reference proteome</keyword>
<evidence type="ECO:0000256" key="10">
    <source>
        <dbReference type="ARBA" id="ARBA00023065"/>
    </source>
</evidence>
<feature type="transmembrane region" description="Helical" evidence="13">
    <location>
        <begin position="235"/>
        <end position="260"/>
    </location>
</feature>
<keyword evidence="11 13" id="KW-0472">Membrane</keyword>
<evidence type="ECO:0000256" key="2">
    <source>
        <dbReference type="ARBA" id="ARBA00009137"/>
    </source>
</evidence>
<dbReference type="OrthoDB" id="9810952at2"/>
<accession>H7EPM0</accession>
<keyword evidence="7 13" id="KW-0812">Transmembrane</keyword>
<dbReference type="InterPro" id="IPR003445">
    <property type="entry name" value="Cat_transpt"/>
</dbReference>
<evidence type="ECO:0000256" key="12">
    <source>
        <dbReference type="PIRSR" id="PIRSR006247-1"/>
    </source>
</evidence>
<feature type="transmembrane region" description="Helical" evidence="13">
    <location>
        <begin position="7"/>
        <end position="30"/>
    </location>
</feature>
<feature type="binding site" evidence="12">
    <location>
        <position position="220"/>
    </location>
    <ligand>
        <name>K(+)</name>
        <dbReference type="ChEBI" id="CHEBI:29103"/>
    </ligand>
</feature>
<evidence type="ECO:0000256" key="9">
    <source>
        <dbReference type="ARBA" id="ARBA00022989"/>
    </source>
</evidence>
<keyword evidence="6" id="KW-0633">Potassium transport</keyword>
<dbReference type="GO" id="GO:0015379">
    <property type="term" value="F:potassium:chloride symporter activity"/>
    <property type="evidence" value="ECO:0007669"/>
    <property type="project" value="InterPro"/>
</dbReference>
<dbReference type="InterPro" id="IPR004772">
    <property type="entry name" value="TrkH"/>
</dbReference>
<feature type="binding site" evidence="12">
    <location>
        <position position="111"/>
    </location>
    <ligand>
        <name>K(+)</name>
        <dbReference type="ChEBI" id="CHEBI:29103"/>
    </ligand>
</feature>
<feature type="binding site" evidence="12">
    <location>
        <position position="431"/>
    </location>
    <ligand>
        <name>K(+)</name>
        <dbReference type="ChEBI" id="CHEBI:29103"/>
    </ligand>
</feature>
<protein>
    <submittedName>
        <fullName evidence="14">Cation transporter</fullName>
    </submittedName>
</protein>
<keyword evidence="9 13" id="KW-1133">Transmembrane helix</keyword>
<gene>
    <name evidence="14" type="ORF">TresaDRAFT_0515</name>
</gene>
<dbReference type="STRING" id="907348.TresaDRAFT_0515"/>
<comment type="subcellular location">
    <subcellularLocation>
        <location evidence="1">Cell inner membrane</location>
        <topology evidence="1">Multi-pass membrane protein</topology>
    </subcellularLocation>
</comment>
<proteinExistence type="inferred from homology"/>
<organism evidence="14 15">
    <name type="scientific">Treponema saccharophilum DSM 2985</name>
    <dbReference type="NCBI Taxonomy" id="907348"/>
    <lineage>
        <taxon>Bacteria</taxon>
        <taxon>Pseudomonadati</taxon>
        <taxon>Spirochaetota</taxon>
        <taxon>Spirochaetia</taxon>
        <taxon>Spirochaetales</taxon>
        <taxon>Treponemataceae</taxon>
        <taxon>Treponema</taxon>
    </lineage>
</organism>
<dbReference type="GO" id="GO:0005886">
    <property type="term" value="C:plasma membrane"/>
    <property type="evidence" value="ECO:0007669"/>
    <property type="project" value="UniProtKB-SubCell"/>
</dbReference>
<dbReference type="Proteomes" id="UP000003571">
    <property type="component" value="Unassembled WGS sequence"/>
</dbReference>
<keyword evidence="3" id="KW-0813">Transport</keyword>
<evidence type="ECO:0000313" key="14">
    <source>
        <dbReference type="EMBL" id="EIC00421.1"/>
    </source>
</evidence>
<comment type="similarity">
    <text evidence="2">Belongs to the TrkH potassium transport family.</text>
</comment>
<feature type="transmembrane region" description="Helical" evidence="13">
    <location>
        <begin position="36"/>
        <end position="58"/>
    </location>
</feature>
<dbReference type="PATRIC" id="fig|907348.3.peg.2924"/>
<evidence type="ECO:0000256" key="4">
    <source>
        <dbReference type="ARBA" id="ARBA00022475"/>
    </source>
</evidence>
<feature type="transmembrane region" description="Helical" evidence="13">
    <location>
        <begin position="70"/>
        <end position="91"/>
    </location>
</feature>
<feature type="binding site" evidence="12">
    <location>
        <position position="112"/>
    </location>
    <ligand>
        <name>K(+)</name>
        <dbReference type="ChEBI" id="CHEBI:29103"/>
    </ligand>
</feature>
<dbReference type="RefSeq" id="WP_002706600.1">
    <property type="nucleotide sequence ID" value="NZ_AGRW01000055.1"/>
</dbReference>
<evidence type="ECO:0000256" key="3">
    <source>
        <dbReference type="ARBA" id="ARBA00022448"/>
    </source>
</evidence>
<dbReference type="PANTHER" id="PTHR32024">
    <property type="entry name" value="TRK SYSTEM POTASSIUM UPTAKE PROTEIN TRKG-RELATED"/>
    <property type="match status" value="1"/>
</dbReference>
<evidence type="ECO:0000256" key="7">
    <source>
        <dbReference type="ARBA" id="ARBA00022692"/>
    </source>
</evidence>
<comment type="caution">
    <text evidence="14">The sequence shown here is derived from an EMBL/GenBank/DDBJ whole genome shotgun (WGS) entry which is preliminary data.</text>
</comment>
<keyword evidence="4" id="KW-1003">Cell membrane</keyword>
<dbReference type="PIRSF" id="PIRSF006247">
    <property type="entry name" value="TrkH"/>
    <property type="match status" value="1"/>
</dbReference>
<dbReference type="AlphaFoldDB" id="H7EPM0"/>
<evidence type="ECO:0000256" key="11">
    <source>
        <dbReference type="ARBA" id="ARBA00023136"/>
    </source>
</evidence>
<feature type="transmembrane region" description="Helical" evidence="13">
    <location>
        <begin position="136"/>
        <end position="161"/>
    </location>
</feature>
<evidence type="ECO:0000313" key="15">
    <source>
        <dbReference type="Proteomes" id="UP000003571"/>
    </source>
</evidence>
<evidence type="ECO:0000256" key="1">
    <source>
        <dbReference type="ARBA" id="ARBA00004429"/>
    </source>
</evidence>
<dbReference type="eggNOG" id="COG0168">
    <property type="taxonomic scope" value="Bacteria"/>
</dbReference>
<reference evidence="14 15" key="1">
    <citation type="submission" date="2011-09" db="EMBL/GenBank/DDBJ databases">
        <title>The draft genome of Treponema saccharophilum DSM 2985.</title>
        <authorList>
            <consortium name="US DOE Joint Genome Institute (JGI-PGF)"/>
            <person name="Lucas S."/>
            <person name="Copeland A."/>
            <person name="Lapidus A."/>
            <person name="Glavina del Rio T."/>
            <person name="Dalin E."/>
            <person name="Tice H."/>
            <person name="Bruce D."/>
            <person name="Goodwin L."/>
            <person name="Pitluck S."/>
            <person name="Peters L."/>
            <person name="Kyrpides N."/>
            <person name="Mavromatis K."/>
            <person name="Ivanova N."/>
            <person name="Markowitz V."/>
            <person name="Cheng J.-F."/>
            <person name="Hugenholtz P."/>
            <person name="Woyke T."/>
            <person name="Wu D."/>
            <person name="Gronow S."/>
            <person name="Wellnitz S."/>
            <person name="Brambilla E."/>
            <person name="Klenk H.-P."/>
            <person name="Eisen J.A."/>
        </authorList>
    </citation>
    <scope>NUCLEOTIDE SEQUENCE [LARGE SCALE GENOMIC DNA]</scope>
    <source>
        <strain evidence="14 15">DSM 2985</strain>
    </source>
</reference>
<evidence type="ECO:0000256" key="8">
    <source>
        <dbReference type="ARBA" id="ARBA00022958"/>
    </source>
</evidence>
<dbReference type="EMBL" id="AGRW01000055">
    <property type="protein sequence ID" value="EIC00421.1"/>
    <property type="molecule type" value="Genomic_DNA"/>
</dbReference>
<dbReference type="Pfam" id="PF02386">
    <property type="entry name" value="TrkH"/>
    <property type="match status" value="2"/>
</dbReference>
<dbReference type="PANTHER" id="PTHR32024:SF2">
    <property type="entry name" value="TRK SYSTEM POTASSIUM UPTAKE PROTEIN TRKG-RELATED"/>
    <property type="match status" value="1"/>
</dbReference>
<dbReference type="GO" id="GO:0046872">
    <property type="term" value="F:metal ion binding"/>
    <property type="evidence" value="ECO:0007669"/>
    <property type="project" value="UniProtKB-KW"/>
</dbReference>
<feature type="transmembrane region" description="Helical" evidence="13">
    <location>
        <begin position="272"/>
        <end position="291"/>
    </location>
</feature>
<feature type="transmembrane region" description="Helical" evidence="13">
    <location>
        <begin position="389"/>
        <end position="410"/>
    </location>
</feature>
<keyword evidence="12" id="KW-0479">Metal-binding</keyword>
<keyword evidence="8 12" id="KW-0630">Potassium</keyword>
<evidence type="ECO:0000256" key="6">
    <source>
        <dbReference type="ARBA" id="ARBA00022538"/>
    </source>
</evidence>
<feature type="transmembrane region" description="Helical" evidence="13">
    <location>
        <begin position="182"/>
        <end position="215"/>
    </location>
</feature>
<keyword evidence="5" id="KW-0997">Cell inner membrane</keyword>
<feature type="transmembrane region" description="Helical" evidence="13">
    <location>
        <begin position="453"/>
        <end position="475"/>
    </location>
</feature>
<evidence type="ECO:0000256" key="13">
    <source>
        <dbReference type="SAM" id="Phobius"/>
    </source>
</evidence>
<feature type="binding site" evidence="12">
    <location>
        <position position="315"/>
    </location>
    <ligand>
        <name>K(+)</name>
        <dbReference type="ChEBI" id="CHEBI:29103"/>
    </ligand>
</feature>